<reference evidence="3 4" key="1">
    <citation type="submission" date="2023-05" db="EMBL/GenBank/DDBJ databases">
        <title>Pseudoalteromonas ardens sp. nov., Pseudoalteromonas obscura sp. nov., and Pseudoalteromonas umbrosa sp. nov., isolated from the coral Montipora capitata.</title>
        <authorList>
            <person name="Thomas E.M."/>
            <person name="Smith E.M."/>
            <person name="Papke E."/>
            <person name="Shlafstein M.D."/>
            <person name="Oline D.K."/>
            <person name="Videau P."/>
            <person name="Saw J.H."/>
            <person name="Strangman W.K."/>
            <person name="Ushijima B."/>
        </authorList>
    </citation>
    <scope>NUCLEOTIDE SEQUENCE [LARGE SCALE GENOMIC DNA]</scope>
    <source>
        <strain evidence="3 4">P94</strain>
    </source>
</reference>
<keyword evidence="2" id="KW-0804">Transcription</keyword>
<keyword evidence="1" id="KW-0805">Transcription regulation</keyword>
<dbReference type="Pfam" id="PF03333">
    <property type="entry name" value="PapB"/>
    <property type="match status" value="1"/>
</dbReference>
<dbReference type="RefSeq" id="WP_284138544.1">
    <property type="nucleotide sequence ID" value="NZ_JASJUT010000013.1"/>
</dbReference>
<gene>
    <name evidence="3" type="ORF">QNM18_22880</name>
</gene>
<evidence type="ECO:0000256" key="1">
    <source>
        <dbReference type="ARBA" id="ARBA00023015"/>
    </source>
</evidence>
<protein>
    <submittedName>
        <fullName evidence="3">PapB/FocB family fimbrial expression transcriptional regulator</fullName>
    </submittedName>
</protein>
<evidence type="ECO:0000256" key="2">
    <source>
        <dbReference type="ARBA" id="ARBA00023163"/>
    </source>
</evidence>
<evidence type="ECO:0000313" key="3">
    <source>
        <dbReference type="EMBL" id="MDK2597914.1"/>
    </source>
</evidence>
<organism evidence="3 4">
    <name type="scientific">Pseudoalteromonas obscura</name>
    <dbReference type="NCBI Taxonomy" id="3048491"/>
    <lineage>
        <taxon>Bacteria</taxon>
        <taxon>Pseudomonadati</taxon>
        <taxon>Pseudomonadota</taxon>
        <taxon>Gammaproteobacteria</taxon>
        <taxon>Alteromonadales</taxon>
        <taxon>Pseudoalteromonadaceae</taxon>
        <taxon>Pseudoalteromonas</taxon>
    </lineage>
</organism>
<accession>A0ABT7ESC1</accession>
<evidence type="ECO:0000313" key="4">
    <source>
        <dbReference type="Proteomes" id="UP001231915"/>
    </source>
</evidence>
<dbReference type="EMBL" id="JASJUT010000013">
    <property type="protein sequence ID" value="MDK2597914.1"/>
    <property type="molecule type" value="Genomic_DNA"/>
</dbReference>
<proteinExistence type="predicted"/>
<name>A0ABT7ESC1_9GAMM</name>
<dbReference type="Gene3D" id="1.10.10.2690">
    <property type="match status" value="1"/>
</dbReference>
<keyword evidence="4" id="KW-1185">Reference proteome</keyword>
<dbReference type="InterPro" id="IPR004356">
    <property type="entry name" value="Adhesin_operon_reg_prot"/>
</dbReference>
<comment type="caution">
    <text evidence="3">The sequence shown here is derived from an EMBL/GenBank/DDBJ whole genome shotgun (WGS) entry which is preliminary data.</text>
</comment>
<sequence length="80" mass="8967">MKYLFKGMQSNSRFELLIMLTKIDSEQMIDALRDFLVRGMDKKSAAILNGVKQSNFSAALKALNEKAAIVEQIKELDGIS</sequence>
<dbReference type="InterPro" id="IPR053721">
    <property type="entry name" value="Fimbrial_Adhesin_Reg"/>
</dbReference>
<dbReference type="Proteomes" id="UP001231915">
    <property type="component" value="Unassembled WGS sequence"/>
</dbReference>